<dbReference type="Proteomes" id="UP000587527">
    <property type="component" value="Unassembled WGS sequence"/>
</dbReference>
<dbReference type="EMBL" id="JACHMN010000001">
    <property type="protein sequence ID" value="MBB5866678.1"/>
    <property type="molecule type" value="Genomic_DNA"/>
</dbReference>
<gene>
    <name evidence="1" type="ORF">F4553_000057</name>
</gene>
<accession>A0A841BH87</accession>
<sequence>MADDPKAVTEARMQLGARLAALRAAADRS</sequence>
<dbReference type="AlphaFoldDB" id="A0A841BH87"/>
<name>A0A841BH87_9ACTN</name>
<comment type="caution">
    <text evidence="1">The sequence shown here is derived from an EMBL/GenBank/DDBJ whole genome shotgun (WGS) entry which is preliminary data.</text>
</comment>
<protein>
    <submittedName>
        <fullName evidence="1">Uncharacterized protein</fullName>
    </submittedName>
</protein>
<reference evidence="1 2" key="1">
    <citation type="submission" date="2020-08" db="EMBL/GenBank/DDBJ databases">
        <title>Sequencing the genomes of 1000 actinobacteria strains.</title>
        <authorList>
            <person name="Klenk H.-P."/>
        </authorList>
    </citation>
    <scope>NUCLEOTIDE SEQUENCE [LARGE SCALE GENOMIC DNA]</scope>
    <source>
        <strain evidence="1 2">DSM 45362</strain>
    </source>
</reference>
<evidence type="ECO:0000313" key="2">
    <source>
        <dbReference type="Proteomes" id="UP000587527"/>
    </source>
</evidence>
<keyword evidence="2" id="KW-1185">Reference proteome</keyword>
<proteinExistence type="predicted"/>
<organism evidence="1 2">
    <name type="scientific">Allocatelliglobosispora scoriae</name>
    <dbReference type="NCBI Taxonomy" id="643052"/>
    <lineage>
        <taxon>Bacteria</taxon>
        <taxon>Bacillati</taxon>
        <taxon>Actinomycetota</taxon>
        <taxon>Actinomycetes</taxon>
        <taxon>Micromonosporales</taxon>
        <taxon>Micromonosporaceae</taxon>
        <taxon>Allocatelliglobosispora</taxon>
    </lineage>
</organism>
<evidence type="ECO:0000313" key="1">
    <source>
        <dbReference type="EMBL" id="MBB5866678.1"/>
    </source>
</evidence>